<dbReference type="Proteomes" id="UP000094444">
    <property type="component" value="Unassembled WGS sequence"/>
</dbReference>
<protein>
    <submittedName>
        <fullName evidence="2">Uncharacterized protein</fullName>
    </submittedName>
</protein>
<feature type="region of interest" description="Disordered" evidence="1">
    <location>
        <begin position="129"/>
        <end position="154"/>
    </location>
</feature>
<proteinExistence type="predicted"/>
<dbReference type="EMBL" id="MAVT02000047">
    <property type="protein sequence ID" value="POS80496.1"/>
    <property type="molecule type" value="Genomic_DNA"/>
</dbReference>
<evidence type="ECO:0000256" key="1">
    <source>
        <dbReference type="SAM" id="MobiDB-lite"/>
    </source>
</evidence>
<evidence type="ECO:0000313" key="2">
    <source>
        <dbReference type="EMBL" id="POS80496.1"/>
    </source>
</evidence>
<dbReference type="AlphaFoldDB" id="A0A2P5IDD2"/>
<name>A0A2P5IDD2_DIAHE</name>
<reference evidence="2" key="1">
    <citation type="submission" date="2017-09" db="EMBL/GenBank/DDBJ databases">
        <title>Polyketide synthases of a Diaporthe helianthi virulent isolate.</title>
        <authorList>
            <person name="Baroncelli R."/>
        </authorList>
    </citation>
    <scope>NUCLEOTIDE SEQUENCE [LARGE SCALE GENOMIC DNA]</scope>
    <source>
        <strain evidence="2">7/96</strain>
    </source>
</reference>
<comment type="caution">
    <text evidence="2">The sequence shown here is derived from an EMBL/GenBank/DDBJ whole genome shotgun (WGS) entry which is preliminary data.</text>
</comment>
<gene>
    <name evidence="2" type="ORF">DHEL01_v201095</name>
</gene>
<keyword evidence="3" id="KW-1185">Reference proteome</keyword>
<sequence>MDGHQEDTELLGLLRGQEKGSEGYKGDGISIKGGMVEPCPVKSNCGSCWGTEGGNFGRHGQERLFMQQQQQQQQALGFGFGFSSLDPEYLTSSRGSWLLGRKGGQDVQSSKACLFDAHVPKHRDLVAKAKRSVGDRARERNGDHDHDHGLLEEE</sequence>
<evidence type="ECO:0000313" key="3">
    <source>
        <dbReference type="Proteomes" id="UP000094444"/>
    </source>
</evidence>
<dbReference type="OrthoDB" id="10424695at2759"/>
<accession>A0A2P5IDD2</accession>
<organism evidence="2 3">
    <name type="scientific">Diaporthe helianthi</name>
    <dbReference type="NCBI Taxonomy" id="158607"/>
    <lineage>
        <taxon>Eukaryota</taxon>
        <taxon>Fungi</taxon>
        <taxon>Dikarya</taxon>
        <taxon>Ascomycota</taxon>
        <taxon>Pezizomycotina</taxon>
        <taxon>Sordariomycetes</taxon>
        <taxon>Sordariomycetidae</taxon>
        <taxon>Diaporthales</taxon>
        <taxon>Diaporthaceae</taxon>
        <taxon>Diaporthe</taxon>
    </lineage>
</organism>
<dbReference type="InParanoid" id="A0A2P5IDD2"/>